<dbReference type="Proteomes" id="UP000283975">
    <property type="component" value="Unassembled WGS sequence"/>
</dbReference>
<accession>A0A414ASS2</accession>
<dbReference type="Gene3D" id="2.30.30.110">
    <property type="match status" value="1"/>
</dbReference>
<evidence type="ECO:0000313" key="1">
    <source>
        <dbReference type="EMBL" id="RHC54583.1"/>
    </source>
</evidence>
<dbReference type="EMBL" id="QSHZ01000020">
    <property type="protein sequence ID" value="RHC54583.1"/>
    <property type="molecule type" value="Genomic_DNA"/>
</dbReference>
<gene>
    <name evidence="1" type="ORF">DW839_17905</name>
</gene>
<sequence>MKQIINSGIYSVDLHGTNNAEFAGEHPSLILRSIKNKDMYYIIPLTSFTKERWKKYRKLLCCRIVSINSIARIDKMQIIHKDKIPNRWVDNETFLLPLPSEIKAVHRRIIEYLELSVDKGLNDYEKFYQNYTSAYSKFSNLFIDNKAESLDSFEISEDNNGNIAIISQLDDYSHLSFDDIKRIIWSIIGRNDLKVSYNPKEHILSLEISRNKNNILTFFEWYDKMNLTEEHV</sequence>
<reference evidence="1 2" key="1">
    <citation type="submission" date="2018-08" db="EMBL/GenBank/DDBJ databases">
        <title>A genome reference for cultivated species of the human gut microbiota.</title>
        <authorList>
            <person name="Zou Y."/>
            <person name="Xue W."/>
            <person name="Luo G."/>
        </authorList>
    </citation>
    <scope>NUCLEOTIDE SEQUENCE [LARGE SCALE GENOMIC DNA]</scope>
    <source>
        <strain evidence="1 2">AM35-14</strain>
    </source>
</reference>
<dbReference type="InterPro" id="IPR011067">
    <property type="entry name" value="Plasmid_toxin/cell-grow_inhib"/>
</dbReference>
<dbReference type="AlphaFoldDB" id="A0A414ASS2"/>
<proteinExistence type="predicted"/>
<name>A0A414ASS2_9FIRM</name>
<evidence type="ECO:0000313" key="2">
    <source>
        <dbReference type="Proteomes" id="UP000283975"/>
    </source>
</evidence>
<protein>
    <submittedName>
        <fullName evidence="1">Uncharacterized protein</fullName>
    </submittedName>
</protein>
<comment type="caution">
    <text evidence="1">The sequence shown here is derived from an EMBL/GenBank/DDBJ whole genome shotgun (WGS) entry which is preliminary data.</text>
</comment>
<organism evidence="1 2">
    <name type="scientific">Enterocloster bolteae</name>
    <dbReference type="NCBI Taxonomy" id="208479"/>
    <lineage>
        <taxon>Bacteria</taxon>
        <taxon>Bacillati</taxon>
        <taxon>Bacillota</taxon>
        <taxon>Clostridia</taxon>
        <taxon>Lachnospirales</taxon>
        <taxon>Lachnospiraceae</taxon>
        <taxon>Enterocloster</taxon>
    </lineage>
</organism>